<feature type="domain" description="Core-binding (CB)" evidence="12">
    <location>
        <begin position="19"/>
        <end position="105"/>
    </location>
</feature>
<comment type="subunit">
    <text evidence="10">Forms a cyclic heterotetrameric complex composed of two molecules of XerC and two molecules of XerD.</text>
</comment>
<dbReference type="InterPro" id="IPR011932">
    <property type="entry name" value="Recomb_XerD"/>
</dbReference>
<keyword evidence="4 10" id="KW-0132">Cell division</keyword>
<keyword evidence="5 10" id="KW-0159">Chromosome partition</keyword>
<dbReference type="GO" id="GO:0007059">
    <property type="term" value="P:chromosome segregation"/>
    <property type="evidence" value="ECO:0007669"/>
    <property type="project" value="UniProtKB-UniRule"/>
</dbReference>
<feature type="active site" evidence="10">
    <location>
        <position position="265"/>
    </location>
</feature>
<protein>
    <recommendedName>
        <fullName evidence="10">Tyrosine recombinase XerC</fullName>
    </recommendedName>
</protein>
<comment type="subcellular location">
    <subcellularLocation>
        <location evidence="1 10">Cytoplasm</location>
    </subcellularLocation>
</comment>
<dbReference type="NCBIfam" id="NF001399">
    <property type="entry name" value="PRK00283.1"/>
    <property type="match status" value="1"/>
</dbReference>
<dbReference type="KEGG" id="sdyn:Mal52_15880"/>
<comment type="function">
    <text evidence="10">Site-specific tyrosine recombinase, which acts by catalyzing the cutting and rejoining of the recombining DNA molecules. The XerC-XerD complex is essential to convert dimers of the bacterial chromosome into monomers to permit their segregation at cell division. It also contributes to the segregational stability of plasmids.</text>
</comment>
<evidence type="ECO:0000256" key="6">
    <source>
        <dbReference type="ARBA" id="ARBA00022908"/>
    </source>
</evidence>
<evidence type="ECO:0000256" key="3">
    <source>
        <dbReference type="ARBA" id="ARBA00022490"/>
    </source>
</evidence>
<dbReference type="GO" id="GO:0009037">
    <property type="term" value="F:tyrosine-based site-specific recombinase activity"/>
    <property type="evidence" value="ECO:0007669"/>
    <property type="project" value="UniProtKB-UniRule"/>
</dbReference>
<evidence type="ECO:0000256" key="1">
    <source>
        <dbReference type="ARBA" id="ARBA00004496"/>
    </source>
</evidence>
<dbReference type="GO" id="GO:0005737">
    <property type="term" value="C:cytoplasm"/>
    <property type="evidence" value="ECO:0007669"/>
    <property type="project" value="UniProtKB-SubCell"/>
</dbReference>
<dbReference type="PROSITE" id="PS51898">
    <property type="entry name" value="TYR_RECOMBINASE"/>
    <property type="match status" value="1"/>
</dbReference>
<dbReference type="InterPro" id="IPR004107">
    <property type="entry name" value="Integrase_SAM-like_N"/>
</dbReference>
<dbReference type="GO" id="GO:0003677">
    <property type="term" value="F:DNA binding"/>
    <property type="evidence" value="ECO:0007669"/>
    <property type="project" value="UniProtKB-UniRule"/>
</dbReference>
<evidence type="ECO:0000313" key="14">
    <source>
        <dbReference type="Proteomes" id="UP000319383"/>
    </source>
</evidence>
<dbReference type="PANTHER" id="PTHR30349">
    <property type="entry name" value="PHAGE INTEGRASE-RELATED"/>
    <property type="match status" value="1"/>
</dbReference>
<evidence type="ECO:0000256" key="2">
    <source>
        <dbReference type="ARBA" id="ARBA00010450"/>
    </source>
</evidence>
<keyword evidence="7 10" id="KW-0238">DNA-binding</keyword>
<feature type="active site" evidence="10">
    <location>
        <position position="191"/>
    </location>
</feature>
<evidence type="ECO:0000256" key="4">
    <source>
        <dbReference type="ARBA" id="ARBA00022618"/>
    </source>
</evidence>
<evidence type="ECO:0000259" key="12">
    <source>
        <dbReference type="PROSITE" id="PS51900"/>
    </source>
</evidence>
<dbReference type="InterPro" id="IPR013762">
    <property type="entry name" value="Integrase-like_cat_sf"/>
</dbReference>
<name>A0A517ZKX9_9PLAN</name>
<dbReference type="Proteomes" id="UP000319383">
    <property type="component" value="Chromosome"/>
</dbReference>
<dbReference type="AlphaFoldDB" id="A0A517ZKX9"/>
<feature type="active site" evidence="10">
    <location>
        <position position="262"/>
    </location>
</feature>
<keyword evidence="14" id="KW-1185">Reference proteome</keyword>
<dbReference type="EMBL" id="CP036276">
    <property type="protein sequence ID" value="QDU43116.1"/>
    <property type="molecule type" value="Genomic_DNA"/>
</dbReference>
<keyword evidence="3 10" id="KW-0963">Cytoplasm</keyword>
<dbReference type="InterPro" id="IPR050090">
    <property type="entry name" value="Tyrosine_recombinase_XerCD"/>
</dbReference>
<reference evidence="13 14" key="1">
    <citation type="submission" date="2019-02" db="EMBL/GenBank/DDBJ databases">
        <title>Deep-cultivation of Planctomycetes and their phenomic and genomic characterization uncovers novel biology.</title>
        <authorList>
            <person name="Wiegand S."/>
            <person name="Jogler M."/>
            <person name="Boedeker C."/>
            <person name="Pinto D."/>
            <person name="Vollmers J."/>
            <person name="Rivas-Marin E."/>
            <person name="Kohn T."/>
            <person name="Peeters S.H."/>
            <person name="Heuer A."/>
            <person name="Rast P."/>
            <person name="Oberbeckmann S."/>
            <person name="Bunk B."/>
            <person name="Jeske O."/>
            <person name="Meyerdierks A."/>
            <person name="Storesund J.E."/>
            <person name="Kallscheuer N."/>
            <person name="Luecker S."/>
            <person name="Lage O.M."/>
            <person name="Pohl T."/>
            <person name="Merkel B.J."/>
            <person name="Hornburger P."/>
            <person name="Mueller R.-W."/>
            <person name="Bruemmer F."/>
            <person name="Labrenz M."/>
            <person name="Spormann A.M."/>
            <person name="Op den Camp H."/>
            <person name="Overmann J."/>
            <person name="Amann R."/>
            <person name="Jetten M.S.M."/>
            <person name="Mascher T."/>
            <person name="Medema M.H."/>
            <person name="Devos D.P."/>
            <person name="Kaster A.-K."/>
            <person name="Ovreas L."/>
            <person name="Rohde M."/>
            <person name="Galperin M.Y."/>
            <person name="Jogler C."/>
        </authorList>
    </citation>
    <scope>NUCLEOTIDE SEQUENCE [LARGE SCALE GENOMIC DNA]</scope>
    <source>
        <strain evidence="13 14">Mal52</strain>
    </source>
</reference>
<keyword evidence="8 10" id="KW-0233">DNA recombination</keyword>
<dbReference type="PANTHER" id="PTHR30349:SF81">
    <property type="entry name" value="TYROSINE RECOMBINASE XERC"/>
    <property type="match status" value="1"/>
</dbReference>
<evidence type="ECO:0000313" key="13">
    <source>
        <dbReference type="EMBL" id="QDU43116.1"/>
    </source>
</evidence>
<dbReference type="RefSeq" id="WP_145375182.1">
    <property type="nucleotide sequence ID" value="NZ_CP036276.1"/>
</dbReference>
<proteinExistence type="inferred from homology"/>
<feature type="domain" description="Tyr recombinase" evidence="11">
    <location>
        <begin position="126"/>
        <end position="310"/>
    </location>
</feature>
<dbReference type="GO" id="GO:0051301">
    <property type="term" value="P:cell division"/>
    <property type="evidence" value="ECO:0007669"/>
    <property type="project" value="UniProtKB-KW"/>
</dbReference>
<dbReference type="PROSITE" id="PS51900">
    <property type="entry name" value="CB"/>
    <property type="match status" value="1"/>
</dbReference>
<dbReference type="GO" id="GO:0006313">
    <property type="term" value="P:DNA transposition"/>
    <property type="evidence" value="ECO:0007669"/>
    <property type="project" value="UniProtKB-UniRule"/>
</dbReference>
<evidence type="ECO:0000256" key="10">
    <source>
        <dbReference type="HAMAP-Rule" id="MF_01808"/>
    </source>
</evidence>
<gene>
    <name evidence="13" type="primary">xerD_1</name>
    <name evidence="10" type="synonym">xerC</name>
    <name evidence="13" type="ORF">Mal52_15880</name>
</gene>
<accession>A0A517ZKX9</accession>
<feature type="active site" evidence="10">
    <location>
        <position position="167"/>
    </location>
</feature>
<dbReference type="Gene3D" id="1.10.443.10">
    <property type="entry name" value="Intergrase catalytic core"/>
    <property type="match status" value="1"/>
</dbReference>
<dbReference type="SUPFAM" id="SSF56349">
    <property type="entry name" value="DNA breaking-rejoining enzymes"/>
    <property type="match status" value="1"/>
</dbReference>
<evidence type="ECO:0000256" key="9">
    <source>
        <dbReference type="ARBA" id="ARBA00023306"/>
    </source>
</evidence>
<dbReference type="Pfam" id="PF02899">
    <property type="entry name" value="Phage_int_SAM_1"/>
    <property type="match status" value="1"/>
</dbReference>
<feature type="active site" description="O-(3'-phospho-DNA)-tyrosine intermediate" evidence="10">
    <location>
        <position position="297"/>
    </location>
</feature>
<dbReference type="InterPro" id="IPR023009">
    <property type="entry name" value="Tyrosine_recombinase_XerC/XerD"/>
</dbReference>
<dbReference type="InterPro" id="IPR010998">
    <property type="entry name" value="Integrase_recombinase_N"/>
</dbReference>
<comment type="similarity">
    <text evidence="2">Belongs to the 'phage' integrase family. XerD subfamily.</text>
</comment>
<dbReference type="CDD" id="cd00798">
    <property type="entry name" value="INT_XerDC_C"/>
    <property type="match status" value="1"/>
</dbReference>
<dbReference type="InterPro" id="IPR002104">
    <property type="entry name" value="Integrase_catalytic"/>
</dbReference>
<dbReference type="InterPro" id="IPR044068">
    <property type="entry name" value="CB"/>
</dbReference>
<evidence type="ECO:0000259" key="11">
    <source>
        <dbReference type="PROSITE" id="PS51898"/>
    </source>
</evidence>
<dbReference type="Gene3D" id="1.10.150.130">
    <property type="match status" value="1"/>
</dbReference>
<dbReference type="NCBIfam" id="TIGR02225">
    <property type="entry name" value="recomb_XerD"/>
    <property type="match status" value="1"/>
</dbReference>
<evidence type="ECO:0000256" key="8">
    <source>
        <dbReference type="ARBA" id="ARBA00023172"/>
    </source>
</evidence>
<sequence>MPPRKKPRSAAAVAATGGQNPAQYLTSFLQYLEVECGMSANTLSAYRSDLVQFFTWYATQRTVRVADVDLKLLTGYLQHLNERQLAPTTVSRHLVAIKMFFRYLVLEGILLQNVVDLLNSPKLWQYLPTVLSPGMVDKLLAAPQAEFDRYPRRDRALLALLYATGCRASEVSDLTLSDLHLDENFARCVGKGNKERIVSLNPLTVAAIQTYLEQERPELAQFRDADWLFMSRSGGGLSRISIWRLVKRYAARIGASQRVSPHTLRHSFATHLLAGGADIRAVQELLGHASISTTQIYTQVEHSRLKAVHRACHPRG</sequence>
<evidence type="ECO:0000256" key="7">
    <source>
        <dbReference type="ARBA" id="ARBA00023125"/>
    </source>
</evidence>
<dbReference type="InterPro" id="IPR011010">
    <property type="entry name" value="DNA_brk_join_enz"/>
</dbReference>
<organism evidence="13 14">
    <name type="scientific">Symmachiella dynata</name>
    <dbReference type="NCBI Taxonomy" id="2527995"/>
    <lineage>
        <taxon>Bacteria</taxon>
        <taxon>Pseudomonadati</taxon>
        <taxon>Planctomycetota</taxon>
        <taxon>Planctomycetia</taxon>
        <taxon>Planctomycetales</taxon>
        <taxon>Planctomycetaceae</taxon>
        <taxon>Symmachiella</taxon>
    </lineage>
</organism>
<dbReference type="HAMAP" id="MF_01808">
    <property type="entry name" value="Recomb_XerC_XerD"/>
    <property type="match status" value="1"/>
</dbReference>
<evidence type="ECO:0000256" key="5">
    <source>
        <dbReference type="ARBA" id="ARBA00022829"/>
    </source>
</evidence>
<keyword evidence="6 10" id="KW-0229">DNA integration</keyword>
<feature type="active site" evidence="10">
    <location>
        <position position="288"/>
    </location>
</feature>
<comment type="similarity">
    <text evidence="10">Belongs to the 'phage' integrase family. XerC subfamily.</text>
</comment>
<keyword evidence="9 10" id="KW-0131">Cell cycle</keyword>
<dbReference type="Pfam" id="PF00589">
    <property type="entry name" value="Phage_integrase"/>
    <property type="match status" value="1"/>
</dbReference>